<dbReference type="RefSeq" id="WP_344626310.1">
    <property type="nucleotide sequence ID" value="NZ_BAAALD010000064.1"/>
</dbReference>
<accession>A0ABP4EHL0</accession>
<dbReference type="PRINTS" id="PR00111">
    <property type="entry name" value="ABHYDROLASE"/>
</dbReference>
<keyword evidence="2" id="KW-0378">Hydrolase</keyword>
<evidence type="ECO:0000313" key="2">
    <source>
        <dbReference type="EMBL" id="GAA1105262.1"/>
    </source>
</evidence>
<name>A0ABP4EHL0_9ACTN</name>
<gene>
    <name evidence="2" type="ORF">GCM10009663_54260</name>
</gene>
<sequence length="293" mass="29923">MSSTASRTHQDFDAAYDALLARWPAGTAELDVPTPYGTTRVHAHGPAGAPPLVLLPGGGATGAVWAGTAAALGGQHRVLAVDLPGDAGRSAPGGRPLRAGEDLAAWLDALLDGLGAERTDLCGHSYGALLAFGYAERRPQRVDRLALLDPTQCFAGFRPGYVLRALPLLLRPTRANALALLARETAGTADPDCAEVYGQGAGLPGLAPPLRLRRPDAAALRGPVLVLVAGRSGAHDARKVAAAARRALPDGEVAVLEGVTHHGLPAVGGDALNARLAAFLGRGRDQAAFGASL</sequence>
<dbReference type="InterPro" id="IPR050266">
    <property type="entry name" value="AB_hydrolase_sf"/>
</dbReference>
<keyword evidence="3" id="KW-1185">Reference proteome</keyword>
<dbReference type="SUPFAM" id="SSF53474">
    <property type="entry name" value="alpha/beta-Hydrolases"/>
    <property type="match status" value="1"/>
</dbReference>
<feature type="domain" description="AB hydrolase-1" evidence="1">
    <location>
        <begin position="50"/>
        <end position="151"/>
    </location>
</feature>
<dbReference type="PANTHER" id="PTHR43798">
    <property type="entry name" value="MONOACYLGLYCEROL LIPASE"/>
    <property type="match status" value="1"/>
</dbReference>
<evidence type="ECO:0000259" key="1">
    <source>
        <dbReference type="Pfam" id="PF00561"/>
    </source>
</evidence>
<dbReference type="Proteomes" id="UP001499987">
    <property type="component" value="Unassembled WGS sequence"/>
</dbReference>
<protein>
    <submittedName>
        <fullName evidence="2">Alpha/beta fold hydrolase</fullName>
    </submittedName>
</protein>
<evidence type="ECO:0000313" key="3">
    <source>
        <dbReference type="Proteomes" id="UP001499987"/>
    </source>
</evidence>
<proteinExistence type="predicted"/>
<organism evidence="2 3">
    <name type="scientific">Kitasatospora arboriphila</name>
    <dbReference type="NCBI Taxonomy" id="258052"/>
    <lineage>
        <taxon>Bacteria</taxon>
        <taxon>Bacillati</taxon>
        <taxon>Actinomycetota</taxon>
        <taxon>Actinomycetes</taxon>
        <taxon>Kitasatosporales</taxon>
        <taxon>Streptomycetaceae</taxon>
        <taxon>Kitasatospora</taxon>
    </lineage>
</organism>
<dbReference type="GO" id="GO:0016787">
    <property type="term" value="F:hydrolase activity"/>
    <property type="evidence" value="ECO:0007669"/>
    <property type="project" value="UniProtKB-KW"/>
</dbReference>
<dbReference type="InterPro" id="IPR029058">
    <property type="entry name" value="AB_hydrolase_fold"/>
</dbReference>
<comment type="caution">
    <text evidence="2">The sequence shown here is derived from an EMBL/GenBank/DDBJ whole genome shotgun (WGS) entry which is preliminary data.</text>
</comment>
<reference evidence="3" key="1">
    <citation type="journal article" date="2019" name="Int. J. Syst. Evol. Microbiol.">
        <title>The Global Catalogue of Microorganisms (GCM) 10K type strain sequencing project: providing services to taxonomists for standard genome sequencing and annotation.</title>
        <authorList>
            <consortium name="The Broad Institute Genomics Platform"/>
            <consortium name="The Broad Institute Genome Sequencing Center for Infectious Disease"/>
            <person name="Wu L."/>
            <person name="Ma J."/>
        </authorList>
    </citation>
    <scope>NUCLEOTIDE SEQUENCE [LARGE SCALE GENOMIC DNA]</scope>
    <source>
        <strain evidence="3">JCM 13002</strain>
    </source>
</reference>
<dbReference type="Pfam" id="PF00561">
    <property type="entry name" value="Abhydrolase_1"/>
    <property type="match status" value="1"/>
</dbReference>
<dbReference type="Gene3D" id="3.40.50.1820">
    <property type="entry name" value="alpha/beta hydrolase"/>
    <property type="match status" value="1"/>
</dbReference>
<dbReference type="InterPro" id="IPR000073">
    <property type="entry name" value="AB_hydrolase_1"/>
</dbReference>
<dbReference type="EMBL" id="BAAALD010000064">
    <property type="protein sequence ID" value="GAA1105262.1"/>
    <property type="molecule type" value="Genomic_DNA"/>
</dbReference>
<dbReference type="PANTHER" id="PTHR43798:SF33">
    <property type="entry name" value="HYDROLASE, PUTATIVE (AFU_ORTHOLOGUE AFUA_2G14860)-RELATED"/>
    <property type="match status" value="1"/>
</dbReference>